<accession>A0ABR2GNT3</accession>
<comment type="caution">
    <text evidence="1">The sequence shown here is derived from an EMBL/GenBank/DDBJ whole genome shotgun (WGS) entry which is preliminary data.</text>
</comment>
<evidence type="ECO:0000313" key="1">
    <source>
        <dbReference type="EMBL" id="KAK8835321.1"/>
    </source>
</evidence>
<organism evidence="1 2">
    <name type="scientific">Tritrichomonas musculus</name>
    <dbReference type="NCBI Taxonomy" id="1915356"/>
    <lineage>
        <taxon>Eukaryota</taxon>
        <taxon>Metamonada</taxon>
        <taxon>Parabasalia</taxon>
        <taxon>Tritrichomonadida</taxon>
        <taxon>Tritrichomonadidae</taxon>
        <taxon>Tritrichomonas</taxon>
    </lineage>
</organism>
<keyword evidence="2" id="KW-1185">Reference proteome</keyword>
<dbReference type="Proteomes" id="UP001470230">
    <property type="component" value="Unassembled WGS sequence"/>
</dbReference>
<evidence type="ECO:0000313" key="2">
    <source>
        <dbReference type="Proteomes" id="UP001470230"/>
    </source>
</evidence>
<name>A0ABR2GNT3_9EUKA</name>
<proteinExistence type="predicted"/>
<protein>
    <recommendedName>
        <fullName evidence="3">Phage tail protein</fullName>
    </recommendedName>
</protein>
<dbReference type="EMBL" id="JAPFFF010000184">
    <property type="protein sequence ID" value="KAK8835321.1"/>
    <property type="molecule type" value="Genomic_DNA"/>
</dbReference>
<gene>
    <name evidence="1" type="ORF">M9Y10_013526</name>
</gene>
<reference evidence="1 2" key="1">
    <citation type="submission" date="2024-04" db="EMBL/GenBank/DDBJ databases">
        <title>Tritrichomonas musculus Genome.</title>
        <authorList>
            <person name="Alves-Ferreira E."/>
            <person name="Grigg M."/>
            <person name="Lorenzi H."/>
            <person name="Galac M."/>
        </authorList>
    </citation>
    <scope>NUCLEOTIDE SEQUENCE [LARGE SCALE GENOMIC DNA]</scope>
    <source>
        <strain evidence="1 2">EAF2021</strain>
    </source>
</reference>
<evidence type="ECO:0008006" key="3">
    <source>
        <dbReference type="Google" id="ProtNLM"/>
    </source>
</evidence>
<sequence>MALKSHGITEKTPENLLFSAGAIYKNLKYSEETGWAGTVLGATNGGITLSITPEYVDAEMDGASVPVKGAKIKVAETATMESNMTEFSEGVIKDSLHLELDTTANISGYKKYVSKRSISKDDYLENIAYVGTLVSGKQIIVILPNAICTSALELQGQNKTQATYTITFECTASFEQTDLEHLPYEIYYPQDEVISGD</sequence>